<reference evidence="1" key="1">
    <citation type="submission" date="2023-03" db="EMBL/GenBank/DDBJ databases">
        <title>Chromosome-level genomes of two armyworms, Mythimna separata and Mythimna loreyi, provide insights into the biosynthesis and reception of sex pheromones.</title>
        <authorList>
            <person name="Zhao H."/>
        </authorList>
    </citation>
    <scope>NUCLEOTIDE SEQUENCE</scope>
    <source>
        <strain evidence="1">BeijingLab</strain>
    </source>
</reference>
<evidence type="ECO:0000313" key="1">
    <source>
        <dbReference type="EMBL" id="KAJ8704997.1"/>
    </source>
</evidence>
<protein>
    <submittedName>
        <fullName evidence="1">Uncharacterized protein</fullName>
    </submittedName>
</protein>
<keyword evidence="2" id="KW-1185">Reference proteome</keyword>
<dbReference type="EMBL" id="CM056806">
    <property type="protein sequence ID" value="KAJ8704997.1"/>
    <property type="molecule type" value="Genomic_DNA"/>
</dbReference>
<name>A0ACC2Q021_9NEOP</name>
<gene>
    <name evidence="1" type="ORF">PYW08_012317</name>
</gene>
<sequence>MDETENKKLNEDEGSDATSESGFRACTRKAPQGKHQHGQSQLEHTSAENQDLKLVQKEQGASQQQLTVREDKVLDAPPAASQTTLASSLQNLTLLTAAAVAGATPKQCASERANLRTVSEPGNSVPEKAEPLPDLNKGEAAANVNERRFRRTLAELDPDVLLEVATAKARLLSPDTPPENILKEAMSEIFAKGTSAKPIQSQKRWWRQMYVEAEFILEVAIVKSFLPNKSAETYIREAINDQCTEKMPWFLRPRKTRPCRESARPCRENARPCPGNAPPCPEKAPPCPEKAPPCPGKVPPCPKSDRSQPPWWSQELETLRDQNTAARRRYTRFRRRRTRPPDAEAIEAELLKEYKAARAIYKSELKRAKELALEK</sequence>
<accession>A0ACC2Q021</accession>
<proteinExistence type="predicted"/>
<organism evidence="1 2">
    <name type="scientific">Mythimna loreyi</name>
    <dbReference type="NCBI Taxonomy" id="667449"/>
    <lineage>
        <taxon>Eukaryota</taxon>
        <taxon>Metazoa</taxon>
        <taxon>Ecdysozoa</taxon>
        <taxon>Arthropoda</taxon>
        <taxon>Hexapoda</taxon>
        <taxon>Insecta</taxon>
        <taxon>Pterygota</taxon>
        <taxon>Neoptera</taxon>
        <taxon>Endopterygota</taxon>
        <taxon>Lepidoptera</taxon>
        <taxon>Glossata</taxon>
        <taxon>Ditrysia</taxon>
        <taxon>Noctuoidea</taxon>
        <taxon>Noctuidae</taxon>
        <taxon>Noctuinae</taxon>
        <taxon>Hadenini</taxon>
        <taxon>Mythimna</taxon>
    </lineage>
</organism>
<evidence type="ECO:0000313" key="2">
    <source>
        <dbReference type="Proteomes" id="UP001231649"/>
    </source>
</evidence>
<dbReference type="Proteomes" id="UP001231649">
    <property type="component" value="Chromosome 30"/>
</dbReference>
<comment type="caution">
    <text evidence="1">The sequence shown here is derived from an EMBL/GenBank/DDBJ whole genome shotgun (WGS) entry which is preliminary data.</text>
</comment>